<dbReference type="GO" id="GO:0006310">
    <property type="term" value="P:DNA recombination"/>
    <property type="evidence" value="ECO:0007669"/>
    <property type="project" value="TreeGrafter"/>
</dbReference>
<evidence type="ECO:0000313" key="5">
    <source>
        <dbReference type="Proteomes" id="UP000176558"/>
    </source>
</evidence>
<dbReference type="GO" id="GO:0005524">
    <property type="term" value="F:ATP binding"/>
    <property type="evidence" value="ECO:0007669"/>
    <property type="project" value="UniProtKB-KW"/>
</dbReference>
<dbReference type="Gene3D" id="3.40.1440.60">
    <property type="entry name" value="PriA, 3(prime) DNA-binding domain"/>
    <property type="match status" value="1"/>
</dbReference>
<dbReference type="Gene3D" id="3.40.50.300">
    <property type="entry name" value="P-loop containing nucleotide triphosphate hydrolases"/>
    <property type="match status" value="1"/>
</dbReference>
<dbReference type="EMBL" id="MHWT01000014">
    <property type="protein sequence ID" value="OHB12585.1"/>
    <property type="molecule type" value="Genomic_DNA"/>
</dbReference>
<evidence type="ECO:0008006" key="6">
    <source>
        <dbReference type="Google" id="ProtNLM"/>
    </source>
</evidence>
<dbReference type="AlphaFoldDB" id="A0A1G2UT72"/>
<dbReference type="GO" id="GO:0003677">
    <property type="term" value="F:DNA binding"/>
    <property type="evidence" value="ECO:0007669"/>
    <property type="project" value="UniProtKB-KW"/>
</dbReference>
<keyword evidence="3" id="KW-0238">DNA-binding</keyword>
<dbReference type="GO" id="GO:0006302">
    <property type="term" value="P:double-strand break repair"/>
    <property type="evidence" value="ECO:0007669"/>
    <property type="project" value="TreeGrafter"/>
</dbReference>
<evidence type="ECO:0000313" key="4">
    <source>
        <dbReference type="EMBL" id="OHB12585.1"/>
    </source>
</evidence>
<evidence type="ECO:0000256" key="3">
    <source>
        <dbReference type="ARBA" id="ARBA00023125"/>
    </source>
</evidence>
<evidence type="ECO:0000256" key="1">
    <source>
        <dbReference type="ARBA" id="ARBA00022741"/>
    </source>
</evidence>
<proteinExistence type="predicted"/>
<dbReference type="PANTHER" id="PTHR30580:SF0">
    <property type="entry name" value="PRIMOSOMAL PROTEIN N"/>
    <property type="match status" value="1"/>
</dbReference>
<keyword evidence="2" id="KW-0067">ATP-binding</keyword>
<dbReference type="GO" id="GO:0043138">
    <property type="term" value="F:3'-5' DNA helicase activity"/>
    <property type="evidence" value="ECO:0007669"/>
    <property type="project" value="TreeGrafter"/>
</dbReference>
<dbReference type="InterPro" id="IPR042115">
    <property type="entry name" value="PriA_3primeBD_sf"/>
</dbReference>
<protein>
    <recommendedName>
        <fullName evidence="6">Primosomal protein N' 3' DNA-binding domain-containing protein</fullName>
    </recommendedName>
</protein>
<organism evidence="4 5">
    <name type="scientific">Candidatus Zambryskibacteria bacterium RIFCSPLOWO2_12_FULL_39_23</name>
    <dbReference type="NCBI Taxonomy" id="1802776"/>
    <lineage>
        <taxon>Bacteria</taxon>
        <taxon>Candidatus Zambryskiibacteriota</taxon>
    </lineage>
</organism>
<sequence length="639" mass="72386">MYLLTVIPISRGVGKDSLTYFAKTNPPIGSLISIPLRKKSGFGLVVESKKALDSKSEIKSLPYGIRKIGQTKTDRFLSDSFVASAKKIADYHAGEVGAVLSVLIPKTILDQSADLEYKTQEKPVGIFYETLLLQSDNSERYATYKSLVREEFAKNRSVFFCLPTTEDLLNATSVLEKGIEKYTFTIQAGFSKKEIVRLWREIIESPHPVLIIATGSFLSIPRSDLGTIVLEKESSRAYKMQSRPFIDIRAAVEIIARETNIRLVLGDSLLRIETLWELKNPNRDMTYSELSPLKFRSLSTNGSEIVNMRFPQDMKKKEFTIFGQKLKSIIRNTIENNEHTFLFCGRKGLFPITVCSDCGTVVVCRNCNAPVVLYSKSSQKTVTGKGNLFVCNHCGERREADELCIHCKGWRLNPMGIGTENVAKEVAAILPKVKIFIMDKENVKTHKQAVKVRDLFYATPGSLMVGTEMALSYLNQKIENCAVVSIDSYFTIPDFQINEKIFHILLSIRDLALKNFLIQTRKENIKIFDYAVKGNLLDFFRDEIDDRKSIGYPPFATYIKITLEGEKTTVKEEMEGIKEFLKPYEVNIFDAWNPGGKTKYTMHGLISIPKDKWVDKELLLKLRSLPQYCLVKVNPATLL</sequence>
<dbReference type="InterPro" id="IPR027417">
    <property type="entry name" value="P-loop_NTPase"/>
</dbReference>
<accession>A0A1G2UT72</accession>
<evidence type="ECO:0000256" key="2">
    <source>
        <dbReference type="ARBA" id="ARBA00022840"/>
    </source>
</evidence>
<dbReference type="PANTHER" id="PTHR30580">
    <property type="entry name" value="PRIMOSOMAL PROTEIN N"/>
    <property type="match status" value="1"/>
</dbReference>
<comment type="caution">
    <text evidence="4">The sequence shown here is derived from an EMBL/GenBank/DDBJ whole genome shotgun (WGS) entry which is preliminary data.</text>
</comment>
<reference evidence="4 5" key="1">
    <citation type="journal article" date="2016" name="Nat. Commun.">
        <title>Thousands of microbial genomes shed light on interconnected biogeochemical processes in an aquifer system.</title>
        <authorList>
            <person name="Anantharaman K."/>
            <person name="Brown C.T."/>
            <person name="Hug L.A."/>
            <person name="Sharon I."/>
            <person name="Castelle C.J."/>
            <person name="Probst A.J."/>
            <person name="Thomas B.C."/>
            <person name="Singh A."/>
            <person name="Wilkins M.J."/>
            <person name="Karaoz U."/>
            <person name="Brodie E.L."/>
            <person name="Williams K.H."/>
            <person name="Hubbard S.S."/>
            <person name="Banfield J.F."/>
        </authorList>
    </citation>
    <scope>NUCLEOTIDE SEQUENCE [LARGE SCALE GENOMIC DNA]</scope>
</reference>
<name>A0A1G2UT72_9BACT</name>
<keyword evidence="1" id="KW-0547">Nucleotide-binding</keyword>
<gene>
    <name evidence="4" type="ORF">A3G99_02070</name>
</gene>
<dbReference type="GO" id="GO:0006270">
    <property type="term" value="P:DNA replication initiation"/>
    <property type="evidence" value="ECO:0007669"/>
    <property type="project" value="TreeGrafter"/>
</dbReference>
<dbReference type="Proteomes" id="UP000176558">
    <property type="component" value="Unassembled WGS sequence"/>
</dbReference>